<reference evidence="2 3" key="2">
    <citation type="journal article" date="2017" name="Nature">
        <title>The Apostasia genome and the evolution of orchids.</title>
        <authorList>
            <person name="Zhang G.Q."/>
            <person name="Liu K.W."/>
            <person name="Li Z."/>
            <person name="Lohaus R."/>
            <person name="Hsiao Y.Y."/>
            <person name="Niu S.C."/>
            <person name="Wang J.Y."/>
            <person name="Lin Y.C."/>
            <person name="Xu Q."/>
            <person name="Chen L.J."/>
            <person name="Yoshida K."/>
            <person name="Fujiwara S."/>
            <person name="Wang Z.W."/>
            <person name="Zhang Y.Q."/>
            <person name="Mitsuda N."/>
            <person name="Wang M."/>
            <person name="Liu G.H."/>
            <person name="Pecoraro L."/>
            <person name="Huang H.X."/>
            <person name="Xiao X.J."/>
            <person name="Lin M."/>
            <person name="Wu X.Y."/>
            <person name="Wu W.L."/>
            <person name="Chen Y.Y."/>
            <person name="Chang S.B."/>
            <person name="Sakamoto S."/>
            <person name="Ohme-Takagi M."/>
            <person name="Yagi M."/>
            <person name="Zeng S.J."/>
            <person name="Shen C.Y."/>
            <person name="Yeh C.M."/>
            <person name="Luo Y.B."/>
            <person name="Tsai W.C."/>
            <person name="Van de Peer Y."/>
            <person name="Liu Z.J."/>
        </authorList>
    </citation>
    <scope>NUCLEOTIDE SEQUENCE [LARGE SCALE GENOMIC DNA]</scope>
    <source>
        <tissue evidence="2">The whole plant</tissue>
    </source>
</reference>
<sequence length="81" mass="9222">MGRIGNSRRETIGRIIKNKKIIILAKGVIGKYFNGFILSTTHSTTLEVNPNLPSSKELLDLYKIFTALHKIFNLTILIFIY</sequence>
<keyword evidence="1" id="KW-0472">Membrane</keyword>
<protein>
    <submittedName>
        <fullName evidence="2">Uncharacterized protein</fullName>
    </submittedName>
</protein>
<organism evidence="2 3">
    <name type="scientific">Dendrobium catenatum</name>
    <dbReference type="NCBI Taxonomy" id="906689"/>
    <lineage>
        <taxon>Eukaryota</taxon>
        <taxon>Viridiplantae</taxon>
        <taxon>Streptophyta</taxon>
        <taxon>Embryophyta</taxon>
        <taxon>Tracheophyta</taxon>
        <taxon>Spermatophyta</taxon>
        <taxon>Magnoliopsida</taxon>
        <taxon>Liliopsida</taxon>
        <taxon>Asparagales</taxon>
        <taxon>Orchidaceae</taxon>
        <taxon>Epidendroideae</taxon>
        <taxon>Malaxideae</taxon>
        <taxon>Dendrobiinae</taxon>
        <taxon>Dendrobium</taxon>
    </lineage>
</organism>
<proteinExistence type="predicted"/>
<dbReference type="AlphaFoldDB" id="A0A2I0X622"/>
<dbReference type="Gene3D" id="2.40.50.140">
    <property type="entry name" value="Nucleic acid-binding proteins"/>
    <property type="match status" value="1"/>
</dbReference>
<name>A0A2I0X622_9ASPA</name>
<accession>A0A2I0X622</accession>
<feature type="transmembrane region" description="Helical" evidence="1">
    <location>
        <begin position="21"/>
        <end position="41"/>
    </location>
</feature>
<evidence type="ECO:0000313" key="3">
    <source>
        <dbReference type="Proteomes" id="UP000233837"/>
    </source>
</evidence>
<feature type="transmembrane region" description="Helical" evidence="1">
    <location>
        <begin position="61"/>
        <end position="80"/>
    </location>
</feature>
<dbReference type="EMBL" id="KZ502114">
    <property type="protein sequence ID" value="PKU83378.1"/>
    <property type="molecule type" value="Genomic_DNA"/>
</dbReference>
<evidence type="ECO:0000256" key="1">
    <source>
        <dbReference type="SAM" id="Phobius"/>
    </source>
</evidence>
<keyword evidence="1" id="KW-0812">Transmembrane</keyword>
<evidence type="ECO:0000313" key="2">
    <source>
        <dbReference type="EMBL" id="PKU83378.1"/>
    </source>
</evidence>
<dbReference type="InterPro" id="IPR012340">
    <property type="entry name" value="NA-bd_OB-fold"/>
</dbReference>
<reference evidence="2 3" key="1">
    <citation type="journal article" date="2016" name="Sci. Rep.">
        <title>The Dendrobium catenatum Lindl. genome sequence provides insights into polysaccharide synthase, floral development and adaptive evolution.</title>
        <authorList>
            <person name="Zhang G.Q."/>
            <person name="Xu Q."/>
            <person name="Bian C."/>
            <person name="Tsai W.C."/>
            <person name="Yeh C.M."/>
            <person name="Liu K.W."/>
            <person name="Yoshida K."/>
            <person name="Zhang L.S."/>
            <person name="Chang S.B."/>
            <person name="Chen F."/>
            <person name="Shi Y."/>
            <person name="Su Y.Y."/>
            <person name="Zhang Y.Q."/>
            <person name="Chen L.J."/>
            <person name="Yin Y."/>
            <person name="Lin M."/>
            <person name="Huang H."/>
            <person name="Deng H."/>
            <person name="Wang Z.W."/>
            <person name="Zhu S.L."/>
            <person name="Zhao X."/>
            <person name="Deng C."/>
            <person name="Niu S.C."/>
            <person name="Huang J."/>
            <person name="Wang M."/>
            <person name="Liu G.H."/>
            <person name="Yang H.J."/>
            <person name="Xiao X.J."/>
            <person name="Hsiao Y.Y."/>
            <person name="Wu W.L."/>
            <person name="Chen Y.Y."/>
            <person name="Mitsuda N."/>
            <person name="Ohme-Takagi M."/>
            <person name="Luo Y.B."/>
            <person name="Van de Peer Y."/>
            <person name="Liu Z.J."/>
        </authorList>
    </citation>
    <scope>NUCLEOTIDE SEQUENCE [LARGE SCALE GENOMIC DNA]</scope>
    <source>
        <tissue evidence="2">The whole plant</tissue>
    </source>
</reference>
<gene>
    <name evidence="2" type="ORF">MA16_Dca021028</name>
</gene>
<dbReference type="Proteomes" id="UP000233837">
    <property type="component" value="Unassembled WGS sequence"/>
</dbReference>
<keyword evidence="3" id="KW-1185">Reference proteome</keyword>
<keyword evidence="1" id="KW-1133">Transmembrane helix</keyword>